<dbReference type="GO" id="GO:0005764">
    <property type="term" value="C:lysosome"/>
    <property type="evidence" value="ECO:0007669"/>
    <property type="project" value="UniProtKB-SubCell"/>
</dbReference>
<keyword evidence="9 21" id="KW-0458">Lysosome</keyword>
<dbReference type="InterPro" id="IPR029132">
    <property type="entry name" value="CBAH/NAAA_C"/>
</dbReference>
<reference evidence="26" key="2">
    <citation type="submission" date="2025-08" db="UniProtKB">
        <authorList>
            <consortium name="Ensembl"/>
        </authorList>
    </citation>
    <scope>IDENTIFICATION</scope>
</reference>
<evidence type="ECO:0000256" key="4">
    <source>
        <dbReference type="ARBA" id="ARBA00011891"/>
    </source>
</evidence>
<evidence type="ECO:0000256" key="17">
    <source>
        <dbReference type="ARBA" id="ARBA00048166"/>
    </source>
</evidence>
<evidence type="ECO:0000256" key="15">
    <source>
        <dbReference type="ARBA" id="ARBA00047719"/>
    </source>
</evidence>
<dbReference type="InParanoid" id="F6VJ03"/>
<evidence type="ECO:0000256" key="3">
    <source>
        <dbReference type="ARBA" id="ARBA00005730"/>
    </source>
</evidence>
<evidence type="ECO:0000256" key="10">
    <source>
        <dbReference type="ARBA" id="ARBA00038527"/>
    </source>
</evidence>
<evidence type="ECO:0000256" key="6">
    <source>
        <dbReference type="ARBA" id="ARBA00022801"/>
    </source>
</evidence>
<dbReference type="GO" id="GO:0017064">
    <property type="term" value="F:fatty acid amide hydrolase activity"/>
    <property type="evidence" value="ECO:0007669"/>
    <property type="project" value="InterPro"/>
</dbReference>
<evidence type="ECO:0000256" key="19">
    <source>
        <dbReference type="ARBA" id="ARBA00048323"/>
    </source>
</evidence>
<evidence type="ECO:0000256" key="1">
    <source>
        <dbReference type="ARBA" id="ARBA00004371"/>
    </source>
</evidence>
<dbReference type="STRING" id="13616.ENSMODP00000038308"/>
<dbReference type="MEROPS" id="C89.002"/>
<evidence type="ECO:0000259" key="25">
    <source>
        <dbReference type="Pfam" id="PF15508"/>
    </source>
</evidence>
<dbReference type="GeneID" id="100024418"/>
<dbReference type="PANTHER" id="PTHR28583:SF4">
    <property type="entry name" value="N-ACYLETHANOLAMINE-HYDROLYZING ACID AMIDASE"/>
    <property type="match status" value="1"/>
</dbReference>
<evidence type="ECO:0000259" key="24">
    <source>
        <dbReference type="Pfam" id="PF02275"/>
    </source>
</evidence>
<protein>
    <recommendedName>
        <fullName evidence="12">N-acylethanolamine-hydrolyzing acid amidase</fullName>
        <ecNumber evidence="4">3.5.1.23</ecNumber>
        <ecNumber evidence="11">3.5.1.60</ecNumber>
    </recommendedName>
    <alternativeName>
        <fullName evidence="13">Acylsphingosine deacylase NAAA</fullName>
    </alternativeName>
</protein>
<evidence type="ECO:0000256" key="23">
    <source>
        <dbReference type="SAM" id="SignalP"/>
    </source>
</evidence>
<keyword evidence="8" id="KW-0325">Glycoprotein</keyword>
<dbReference type="Pfam" id="PF15508">
    <property type="entry name" value="NAAA-beta"/>
    <property type="match status" value="1"/>
</dbReference>
<evidence type="ECO:0000256" key="16">
    <source>
        <dbReference type="ARBA" id="ARBA00047993"/>
    </source>
</evidence>
<keyword evidence="7 21" id="KW-0443">Lipid metabolism</keyword>
<reference evidence="26 27" key="1">
    <citation type="journal article" date="2007" name="Nature">
        <title>Genome of the marsupial Monodelphis domestica reveals innovation in non-coding sequences.</title>
        <authorList>
            <person name="Mikkelsen T.S."/>
            <person name="Wakefield M.J."/>
            <person name="Aken B."/>
            <person name="Amemiya C.T."/>
            <person name="Chang J.L."/>
            <person name="Duke S."/>
            <person name="Garber M."/>
            <person name="Gentles A.J."/>
            <person name="Goodstadt L."/>
            <person name="Heger A."/>
            <person name="Jurka J."/>
            <person name="Kamal M."/>
            <person name="Mauceli E."/>
            <person name="Searle S.M."/>
            <person name="Sharpe T."/>
            <person name="Baker M.L."/>
            <person name="Batzer M.A."/>
            <person name="Benos P.V."/>
            <person name="Belov K."/>
            <person name="Clamp M."/>
            <person name="Cook A."/>
            <person name="Cuff J."/>
            <person name="Das R."/>
            <person name="Davidow L."/>
            <person name="Deakin J.E."/>
            <person name="Fazzari M.J."/>
            <person name="Glass J.L."/>
            <person name="Grabherr M."/>
            <person name="Greally J.M."/>
            <person name="Gu W."/>
            <person name="Hore T.A."/>
            <person name="Huttley G.A."/>
            <person name="Kleber M."/>
            <person name="Jirtle R.L."/>
            <person name="Koina E."/>
            <person name="Lee J.T."/>
            <person name="Mahony S."/>
            <person name="Marra M.A."/>
            <person name="Miller R.D."/>
            <person name="Nicholls R.D."/>
            <person name="Oda M."/>
            <person name="Papenfuss A.T."/>
            <person name="Parra Z.E."/>
            <person name="Pollock D.D."/>
            <person name="Ray D.A."/>
            <person name="Schein J.E."/>
            <person name="Speed T.P."/>
            <person name="Thompson K."/>
            <person name="VandeBerg J.L."/>
            <person name="Wade C.M."/>
            <person name="Walker J.A."/>
            <person name="Waters P.D."/>
            <person name="Webber C."/>
            <person name="Weidman J.R."/>
            <person name="Xie X."/>
            <person name="Zody M.C."/>
            <person name="Baldwin J."/>
            <person name="Abdouelleil A."/>
            <person name="Abdulkadir J."/>
            <person name="Abebe A."/>
            <person name="Abera B."/>
            <person name="Abreu J."/>
            <person name="Acer S.C."/>
            <person name="Aftuck L."/>
            <person name="Alexander A."/>
            <person name="An P."/>
            <person name="Anderson E."/>
            <person name="Anderson S."/>
            <person name="Arachi H."/>
            <person name="Azer M."/>
            <person name="Bachantsang P."/>
            <person name="Barry A."/>
            <person name="Bayul T."/>
            <person name="Berlin A."/>
            <person name="Bessette D."/>
            <person name="Bloom T."/>
            <person name="Bloom T."/>
            <person name="Boguslavskiy L."/>
            <person name="Bonnet C."/>
            <person name="Boukhgalter B."/>
            <person name="Bourzgui I."/>
            <person name="Brown A."/>
            <person name="Cahill P."/>
            <person name="Channer S."/>
            <person name="Cheshatsang Y."/>
            <person name="Chuda L."/>
            <person name="Citroen M."/>
            <person name="Collymore A."/>
            <person name="Cooke P."/>
            <person name="Costello M."/>
            <person name="D'Aco K."/>
            <person name="Daza R."/>
            <person name="De Haan G."/>
            <person name="DeGray S."/>
            <person name="DeMaso C."/>
            <person name="Dhargay N."/>
            <person name="Dooley K."/>
            <person name="Dooley E."/>
            <person name="Doricent M."/>
            <person name="Dorje P."/>
            <person name="Dorjee K."/>
            <person name="Dupes A."/>
            <person name="Elong R."/>
            <person name="Falk J."/>
            <person name="Farina A."/>
            <person name="Faro S."/>
            <person name="Ferguson D."/>
            <person name="Fisher S."/>
            <person name="Foley C.D."/>
            <person name="Franke A."/>
            <person name="Friedrich D."/>
            <person name="Gadbois L."/>
            <person name="Gearin G."/>
            <person name="Gearin C.R."/>
            <person name="Giannoukos G."/>
            <person name="Goode T."/>
            <person name="Graham J."/>
            <person name="Grandbois E."/>
            <person name="Grewal S."/>
            <person name="Gyaltsen K."/>
            <person name="Hafez N."/>
            <person name="Hagos B."/>
            <person name="Hall J."/>
            <person name="Henson C."/>
            <person name="Hollinger A."/>
            <person name="Honan T."/>
            <person name="Huard M.D."/>
            <person name="Hughes L."/>
            <person name="Hurhula B."/>
            <person name="Husby M.E."/>
            <person name="Kamat A."/>
            <person name="Kanga B."/>
            <person name="Kashin S."/>
            <person name="Khazanovich D."/>
            <person name="Kisner P."/>
            <person name="Lance K."/>
            <person name="Lara M."/>
            <person name="Lee W."/>
            <person name="Lennon N."/>
            <person name="Letendre F."/>
            <person name="LeVine R."/>
            <person name="Lipovsky A."/>
            <person name="Liu X."/>
            <person name="Liu J."/>
            <person name="Liu S."/>
            <person name="Lokyitsang T."/>
            <person name="Lokyitsang Y."/>
            <person name="Lubonja R."/>
            <person name="Lui A."/>
            <person name="MacDonald P."/>
            <person name="Magnisalis V."/>
            <person name="Maru K."/>
            <person name="Matthews C."/>
            <person name="McCusker W."/>
            <person name="McDonough S."/>
            <person name="Mehta T."/>
            <person name="Meldrim J."/>
            <person name="Meneus L."/>
            <person name="Mihai O."/>
            <person name="Mihalev A."/>
            <person name="Mihova T."/>
            <person name="Mittelman R."/>
            <person name="Mlenga V."/>
            <person name="Montmayeur A."/>
            <person name="Mulrain L."/>
            <person name="Navidi A."/>
            <person name="Naylor J."/>
            <person name="Negash T."/>
            <person name="Nguyen T."/>
            <person name="Nguyen N."/>
            <person name="Nicol R."/>
            <person name="Norbu C."/>
            <person name="Norbu N."/>
            <person name="Novod N."/>
            <person name="O'Neill B."/>
            <person name="Osman S."/>
            <person name="Markiewicz E."/>
            <person name="Oyono O.L."/>
            <person name="Patti C."/>
            <person name="Phunkhang P."/>
            <person name="Pierre F."/>
            <person name="Priest M."/>
            <person name="Raghuraman S."/>
            <person name="Rege F."/>
            <person name="Reyes R."/>
            <person name="Rise C."/>
            <person name="Rogov P."/>
            <person name="Ross K."/>
            <person name="Ryan E."/>
            <person name="Settipalli S."/>
            <person name="Shea T."/>
            <person name="Sherpa N."/>
            <person name="Shi L."/>
            <person name="Shih D."/>
            <person name="Sparrow T."/>
            <person name="Spaulding J."/>
            <person name="Stalker J."/>
            <person name="Stange-Thomann N."/>
            <person name="Stavropoulos S."/>
            <person name="Stone C."/>
            <person name="Strader C."/>
            <person name="Tesfaye S."/>
            <person name="Thomson T."/>
            <person name="Thoulutsang Y."/>
            <person name="Thoulutsang D."/>
            <person name="Topham K."/>
            <person name="Topping I."/>
            <person name="Tsamla T."/>
            <person name="Vassiliev H."/>
            <person name="Vo A."/>
            <person name="Wangchuk T."/>
            <person name="Wangdi T."/>
            <person name="Weiand M."/>
            <person name="Wilkinson J."/>
            <person name="Wilson A."/>
            <person name="Yadav S."/>
            <person name="Young G."/>
            <person name="Yu Q."/>
            <person name="Zembek L."/>
            <person name="Zhong D."/>
            <person name="Zimmer A."/>
            <person name="Zwirko Z."/>
            <person name="Jaffe D.B."/>
            <person name="Alvarez P."/>
            <person name="Brockman W."/>
            <person name="Butler J."/>
            <person name="Chin C."/>
            <person name="Gnerre S."/>
            <person name="MacCallum I."/>
            <person name="Graves J.A."/>
            <person name="Ponting C.P."/>
            <person name="Breen M."/>
            <person name="Samollow P.B."/>
            <person name="Lander E.S."/>
            <person name="Lindblad-Toh K."/>
        </authorList>
    </citation>
    <scope>NUCLEOTIDE SEQUENCE [LARGE SCALE GENOMIC DNA]</scope>
</reference>
<comment type="catalytic activity">
    <reaction evidence="16">
        <text>N-dodecanoylsphing-4-enine + H2O = dodecanoate + sphing-4-enine</text>
        <dbReference type="Rhea" id="RHEA:41291"/>
        <dbReference type="ChEBI" id="CHEBI:15377"/>
        <dbReference type="ChEBI" id="CHEBI:18262"/>
        <dbReference type="ChEBI" id="CHEBI:57756"/>
        <dbReference type="ChEBI" id="CHEBI:72956"/>
    </reaction>
    <physiologicalReaction direction="left-to-right" evidence="16">
        <dbReference type="Rhea" id="RHEA:41292"/>
    </physiologicalReaction>
</comment>
<comment type="similarity">
    <text evidence="3 21">Belongs to the acid ceramidase family.</text>
</comment>
<comment type="catalytic activity">
    <reaction evidence="14">
        <text>an N-(long-chain fatty acyl)ethanolamine + H2O = a long-chain fatty acid + ethanolamine</text>
        <dbReference type="Rhea" id="RHEA:17505"/>
        <dbReference type="ChEBI" id="CHEBI:15377"/>
        <dbReference type="ChEBI" id="CHEBI:15897"/>
        <dbReference type="ChEBI" id="CHEBI:57560"/>
        <dbReference type="ChEBI" id="CHEBI:57603"/>
        <dbReference type="EC" id="3.5.1.60"/>
    </reaction>
    <physiologicalReaction direction="left-to-right" evidence="14">
        <dbReference type="Rhea" id="RHEA:17506"/>
    </physiologicalReaction>
</comment>
<comment type="catalytic activity">
    <reaction evidence="18">
        <text>N-hexadecanoylsphing-4-enine + H2O = sphing-4-enine + hexadecanoate</text>
        <dbReference type="Rhea" id="RHEA:38891"/>
        <dbReference type="ChEBI" id="CHEBI:7896"/>
        <dbReference type="ChEBI" id="CHEBI:15377"/>
        <dbReference type="ChEBI" id="CHEBI:57756"/>
        <dbReference type="ChEBI" id="CHEBI:72959"/>
    </reaction>
    <physiologicalReaction direction="left-to-right" evidence="18">
        <dbReference type="Rhea" id="RHEA:38892"/>
    </physiologicalReaction>
</comment>
<dbReference type="HOGENOM" id="CLU_054401_0_0_1"/>
<gene>
    <name evidence="26" type="primary">LOC100024418</name>
</gene>
<sequence length="377" mass="42989">MRPWDAAAAAAGGGRRMLGLLLLLLLLPPPSSTTFPLRSRPTESPDMIPPRVTVNLDEAPEERWLPSLQRFDQDTLRAILRNVIQHRIPEWFNVFMKEFVDHLQGSLLEPFVREIRGICNALNLSFVDGMLINMIYESSMLCTSILVQDANGHIYHGRNLDFVSGTGLRNITVDVQFIKNGQIAYTGTTFIGYVGLWTGQSPYKFTVTGNQRQKDQWQKNATETLFKTHYPPGWFIRKTLEEAKDYKDAVRRLSNQPLITNVYCIVGGINAWEGVVISRNRTDPVDFWLLNPKGEWFLVQINCDHWVKCPRTTEFRKIPASKAFNEAGPENINLYKLYEILSLCPILSDITVYTTVMSAANPDEYMTRVRTPSKLCV</sequence>
<feature type="domain" description="Choloylglycine hydrolase/NAAA C-terminal" evidence="24">
    <location>
        <begin position="142"/>
        <end position="268"/>
    </location>
</feature>
<dbReference type="Pfam" id="PF02275">
    <property type="entry name" value="CBAH"/>
    <property type="match status" value="1"/>
</dbReference>
<evidence type="ECO:0000256" key="2">
    <source>
        <dbReference type="ARBA" id="ARBA00004872"/>
    </source>
</evidence>
<accession>F6VJ03</accession>
<proteinExistence type="inferred from homology"/>
<dbReference type="KEGG" id="mdo:100024418"/>
<feature type="chain" id="PRO_5003343851" description="N-acylethanolamine-hydrolyzing acid amidase" evidence="23">
    <location>
        <begin position="34"/>
        <end position="377"/>
    </location>
</feature>
<dbReference type="Gene3D" id="3.60.60.10">
    <property type="entry name" value="Penicillin V Acylase, Chain A"/>
    <property type="match status" value="1"/>
</dbReference>
<dbReference type="OMA" id="TIWHARN"/>
<dbReference type="PIRSF" id="PIRSF017632">
    <property type="entry name" value="Acid_ceramidase-like"/>
    <property type="match status" value="1"/>
</dbReference>
<dbReference type="GeneTree" id="ENSGT00530000063548"/>
<feature type="signal peptide" evidence="23">
    <location>
        <begin position="1"/>
        <end position="33"/>
    </location>
</feature>
<organism evidence="26 27">
    <name type="scientific">Monodelphis domestica</name>
    <name type="common">Gray short-tailed opossum</name>
    <dbReference type="NCBI Taxonomy" id="13616"/>
    <lineage>
        <taxon>Eukaryota</taxon>
        <taxon>Metazoa</taxon>
        <taxon>Chordata</taxon>
        <taxon>Craniata</taxon>
        <taxon>Vertebrata</taxon>
        <taxon>Euteleostomi</taxon>
        <taxon>Mammalia</taxon>
        <taxon>Metatheria</taxon>
        <taxon>Didelphimorphia</taxon>
        <taxon>Didelphidae</taxon>
        <taxon>Monodelphis</taxon>
    </lineage>
</organism>
<keyword evidence="6 21" id="KW-0378">Hydrolase</keyword>
<evidence type="ECO:0000256" key="11">
    <source>
        <dbReference type="ARBA" id="ARBA00039046"/>
    </source>
</evidence>
<dbReference type="Proteomes" id="UP000002280">
    <property type="component" value="Chromosome 5"/>
</dbReference>
<dbReference type="EC" id="3.5.1.23" evidence="4"/>
<feature type="domain" description="Acid ceramidase N-terminal" evidence="25">
    <location>
        <begin position="49"/>
        <end position="104"/>
    </location>
</feature>
<evidence type="ECO:0000256" key="18">
    <source>
        <dbReference type="ARBA" id="ARBA00048217"/>
    </source>
</evidence>
<comment type="catalytic activity">
    <reaction evidence="17">
        <text>N-hexadecanoylethanolamine + H2O = ethanolamine + hexadecanoate</text>
        <dbReference type="Rhea" id="RHEA:45064"/>
        <dbReference type="ChEBI" id="CHEBI:7896"/>
        <dbReference type="ChEBI" id="CHEBI:15377"/>
        <dbReference type="ChEBI" id="CHEBI:57603"/>
        <dbReference type="ChEBI" id="CHEBI:71464"/>
    </reaction>
    <physiologicalReaction direction="left-to-right" evidence="17">
        <dbReference type="Rhea" id="RHEA:45065"/>
    </physiologicalReaction>
</comment>
<evidence type="ECO:0000313" key="27">
    <source>
        <dbReference type="Proteomes" id="UP000002280"/>
    </source>
</evidence>
<dbReference type="GO" id="GO:0006631">
    <property type="term" value="P:fatty acid metabolic process"/>
    <property type="evidence" value="ECO:0007669"/>
    <property type="project" value="InterPro"/>
</dbReference>
<comment type="subunit">
    <text evidence="10">Heterodimer of an alpha and a beta subunit, produced by autocatalytic cleavage.</text>
</comment>
<evidence type="ECO:0000256" key="8">
    <source>
        <dbReference type="ARBA" id="ARBA00023180"/>
    </source>
</evidence>
<reference evidence="26" key="3">
    <citation type="submission" date="2025-09" db="UniProtKB">
        <authorList>
            <consortium name="Ensembl"/>
        </authorList>
    </citation>
    <scope>IDENTIFICATION</scope>
</reference>
<evidence type="ECO:0000313" key="26">
    <source>
        <dbReference type="Ensembl" id="ENSMODP00000038308.2"/>
    </source>
</evidence>
<evidence type="ECO:0000256" key="12">
    <source>
        <dbReference type="ARBA" id="ARBA00040404"/>
    </source>
</evidence>
<comment type="catalytic activity">
    <reaction evidence="20">
        <text>N-tetradecanoylethanolamine + H2O = tetradecanoate + ethanolamine</text>
        <dbReference type="Rhea" id="RHEA:45452"/>
        <dbReference type="ChEBI" id="CHEBI:15377"/>
        <dbReference type="ChEBI" id="CHEBI:30807"/>
        <dbReference type="ChEBI" id="CHEBI:57603"/>
        <dbReference type="ChEBI" id="CHEBI:85262"/>
    </reaction>
    <physiologicalReaction direction="left-to-right" evidence="20">
        <dbReference type="Rhea" id="RHEA:45453"/>
    </physiologicalReaction>
</comment>
<keyword evidence="27" id="KW-1185">Reference proteome</keyword>
<evidence type="ECO:0000256" key="7">
    <source>
        <dbReference type="ARBA" id="ARBA00023098"/>
    </source>
</evidence>
<dbReference type="GO" id="GO:0047412">
    <property type="term" value="F:N-(long-chain-acyl)ethanolamine deacylase activity"/>
    <property type="evidence" value="ECO:0007669"/>
    <property type="project" value="UniProtKB-EC"/>
</dbReference>
<name>F6VJ03_MONDO</name>
<dbReference type="AlphaFoldDB" id="F6VJ03"/>
<dbReference type="OrthoDB" id="5273684at2759"/>
<evidence type="ECO:0000256" key="21">
    <source>
        <dbReference type="PIRNR" id="PIRNR017632"/>
    </source>
</evidence>
<evidence type="ECO:0000256" key="20">
    <source>
        <dbReference type="ARBA" id="ARBA00048716"/>
    </source>
</evidence>
<keyword evidence="5 23" id="KW-0732">Signal</keyword>
<dbReference type="EC" id="3.5.1.60" evidence="11"/>
<comment type="subcellular location">
    <subcellularLocation>
        <location evidence="1 21">Lysosome</location>
    </subcellularLocation>
</comment>
<dbReference type="Bgee" id="ENSMODG00000025521">
    <property type="expression patterns" value="Expressed in kidney and 7 other cell types or tissues"/>
</dbReference>
<dbReference type="eggNOG" id="ENOG502QT7H">
    <property type="taxonomic scope" value="Eukaryota"/>
</dbReference>
<dbReference type="PANTHER" id="PTHR28583">
    <property type="entry name" value="ACID AMIDASE"/>
    <property type="match status" value="1"/>
</dbReference>
<dbReference type="FunFam" id="3.60.60.10:FF:000017">
    <property type="entry name" value="Uncharacterized protein"/>
    <property type="match status" value="1"/>
</dbReference>
<dbReference type="GO" id="GO:0016810">
    <property type="term" value="F:hydrolase activity, acting on carbon-nitrogen (but not peptide) bonds"/>
    <property type="evidence" value="ECO:0000318"/>
    <property type="project" value="GO_Central"/>
</dbReference>
<evidence type="ECO:0000256" key="22">
    <source>
        <dbReference type="PIRSR" id="PIRSR017632-1"/>
    </source>
</evidence>
<evidence type="ECO:0000256" key="14">
    <source>
        <dbReference type="ARBA" id="ARBA00047347"/>
    </source>
</evidence>
<comment type="pathway">
    <text evidence="2">Lipid metabolism; fatty acid metabolism.</text>
</comment>
<dbReference type="InterPro" id="IPR016699">
    <property type="entry name" value="Acid_ceramidase-like"/>
</dbReference>
<comment type="catalytic activity">
    <reaction evidence="15">
        <text>N-dodecanoylethanolamine + H2O = dodecanoate + ethanolamine</text>
        <dbReference type="Rhea" id="RHEA:45456"/>
        <dbReference type="ChEBI" id="CHEBI:15377"/>
        <dbReference type="ChEBI" id="CHEBI:18262"/>
        <dbReference type="ChEBI" id="CHEBI:57603"/>
        <dbReference type="ChEBI" id="CHEBI:85263"/>
    </reaction>
    <physiologicalReaction direction="left-to-right" evidence="15">
        <dbReference type="Rhea" id="RHEA:45457"/>
    </physiologicalReaction>
</comment>
<dbReference type="GO" id="GO:0017040">
    <property type="term" value="F:N-acylsphingosine amidohydrolase activity"/>
    <property type="evidence" value="ECO:0007669"/>
    <property type="project" value="UniProtKB-EC"/>
</dbReference>
<evidence type="ECO:0000256" key="5">
    <source>
        <dbReference type="ARBA" id="ARBA00022729"/>
    </source>
</evidence>
<dbReference type="Ensembl" id="ENSMODT00000039908.3">
    <property type="protein sequence ID" value="ENSMODP00000038308.2"/>
    <property type="gene ID" value="ENSMODG00000025521.3"/>
</dbReference>
<dbReference type="InterPro" id="IPR029130">
    <property type="entry name" value="Acid_ceramidase_N"/>
</dbReference>
<comment type="catalytic activity">
    <reaction evidence="19">
        <text>an N-acylsphing-4-enine + H2O = sphing-4-enine + a fatty acid</text>
        <dbReference type="Rhea" id="RHEA:20856"/>
        <dbReference type="ChEBI" id="CHEBI:15377"/>
        <dbReference type="ChEBI" id="CHEBI:28868"/>
        <dbReference type="ChEBI" id="CHEBI:52639"/>
        <dbReference type="ChEBI" id="CHEBI:57756"/>
        <dbReference type="EC" id="3.5.1.23"/>
    </reaction>
    <physiologicalReaction direction="left-to-right" evidence="19">
        <dbReference type="Rhea" id="RHEA:20857"/>
    </physiologicalReaction>
</comment>
<evidence type="ECO:0000256" key="13">
    <source>
        <dbReference type="ARBA" id="ARBA00042519"/>
    </source>
</evidence>
<evidence type="ECO:0000256" key="9">
    <source>
        <dbReference type="ARBA" id="ARBA00023228"/>
    </source>
</evidence>
<feature type="active site" description="Nucleophile" evidence="22">
    <location>
        <position position="142"/>
    </location>
</feature>